<evidence type="ECO:0008006" key="3">
    <source>
        <dbReference type="Google" id="ProtNLM"/>
    </source>
</evidence>
<dbReference type="EMBL" id="QFQS01000001">
    <property type="protein sequence ID" value="PZQ99813.1"/>
    <property type="molecule type" value="Genomic_DNA"/>
</dbReference>
<gene>
    <name evidence="1" type="ORF">DI533_03985</name>
</gene>
<organism evidence="1 2">
    <name type="scientific">Cereibacter sphaeroides</name>
    <name type="common">Rhodobacter sphaeroides</name>
    <dbReference type="NCBI Taxonomy" id="1063"/>
    <lineage>
        <taxon>Bacteria</taxon>
        <taxon>Pseudomonadati</taxon>
        <taxon>Pseudomonadota</taxon>
        <taxon>Alphaproteobacteria</taxon>
        <taxon>Rhodobacterales</taxon>
        <taxon>Paracoccaceae</taxon>
        <taxon>Cereibacter</taxon>
    </lineage>
</organism>
<reference evidence="1 2" key="1">
    <citation type="submission" date="2017-08" db="EMBL/GenBank/DDBJ databases">
        <title>Infants hospitalized years apart are colonized by the same room-sourced microbial strains.</title>
        <authorList>
            <person name="Brooks B."/>
            <person name="Olm M.R."/>
            <person name="Firek B.A."/>
            <person name="Baker R."/>
            <person name="Thomas B.C."/>
            <person name="Morowitz M.J."/>
            <person name="Banfield J.F."/>
        </authorList>
    </citation>
    <scope>NUCLEOTIDE SEQUENCE [LARGE SCALE GENOMIC DNA]</scope>
    <source>
        <strain evidence="1">S2_003_000_R2_11</strain>
    </source>
</reference>
<protein>
    <recommendedName>
        <fullName evidence="3">Phytanoyl-CoA dioxygenase</fullName>
    </recommendedName>
</protein>
<proteinExistence type="predicted"/>
<sequence length="253" mass="27317">MVIPASGWMRIGGDPAIAAWSDAALPLANAAVASGEGGWRCGGTWFPGVDALPNDARGAVAGVELPETLLRHLPFRARNWHRAQLSTLRPGYPQPSTEESGAAFRYRLTRDAAHVDGLLPIGPDRRRMLKEPHGFILGLPLTNADPEAAPLVVWEGSHEIMRKALGAVLEPRSPADWPNVDLTDAYHAARRMAFADCRRVMLSAVPGEALLLHRLLLHGMAPWTEGAAAAPGGRMIAYFRPEVADITDWIGLP</sequence>
<accession>A0A2W5U907</accession>
<comment type="caution">
    <text evidence="1">The sequence shown here is derived from an EMBL/GenBank/DDBJ whole genome shotgun (WGS) entry which is preliminary data.</text>
</comment>
<dbReference type="Gene3D" id="2.60.120.620">
    <property type="entry name" value="q2cbj1_9rhob like domain"/>
    <property type="match status" value="1"/>
</dbReference>
<dbReference type="Proteomes" id="UP000248975">
    <property type="component" value="Unassembled WGS sequence"/>
</dbReference>
<evidence type="ECO:0000313" key="1">
    <source>
        <dbReference type="EMBL" id="PZQ99813.1"/>
    </source>
</evidence>
<evidence type="ECO:0000313" key="2">
    <source>
        <dbReference type="Proteomes" id="UP000248975"/>
    </source>
</evidence>
<dbReference type="SUPFAM" id="SSF51197">
    <property type="entry name" value="Clavaminate synthase-like"/>
    <property type="match status" value="1"/>
</dbReference>
<dbReference type="AlphaFoldDB" id="A0A2W5U907"/>
<name>A0A2W5U907_CERSP</name>